<evidence type="ECO:0000256" key="1">
    <source>
        <dbReference type="SAM" id="MobiDB-lite"/>
    </source>
</evidence>
<reference evidence="3 4" key="1">
    <citation type="journal article" date="2015" name="Nature">
        <title>rRNA introns, odd ribosomes, and small enigmatic genomes across a large radiation of phyla.</title>
        <authorList>
            <person name="Brown C.T."/>
            <person name="Hug L.A."/>
            <person name="Thomas B.C."/>
            <person name="Sharon I."/>
            <person name="Castelle C.J."/>
            <person name="Singh A."/>
            <person name="Wilkins M.J."/>
            <person name="Williams K.H."/>
            <person name="Banfield J.F."/>
        </authorList>
    </citation>
    <scope>NUCLEOTIDE SEQUENCE [LARGE SCALE GENOMIC DNA]</scope>
</reference>
<dbReference type="Proteomes" id="UP000034751">
    <property type="component" value="Unassembled WGS sequence"/>
</dbReference>
<keyword evidence="2" id="KW-0812">Transmembrane</keyword>
<feature type="compositionally biased region" description="Low complexity" evidence="1">
    <location>
        <begin position="57"/>
        <end position="133"/>
    </location>
</feature>
<proteinExistence type="predicted"/>
<sequence length="886" mass="93839">MKQYFLNLSSKIKSNRFLTVLLILFCLAIVVFLYYGAAQNNSYETNLLSSSTLDTSSSSFSSGSDSLSTSTSDTSNTTTSTSTSLSGGDSSSTTLNSTTTMTSPSTTTSTSGSGSSSSSTTTSTTSTSTSTSSSGGGGDSSSTTSTTTSTSTPSTTTSDGISHFYAVPSAPNKTSITAEVLNVQQIDSSSNFASNYTSILKIKVTSRQSIEGSFNVPDEVDAYVHKWTNDLTITDKLGKGQIIAATISYSGDEWGGIWDIREIKISASTNTKPVLNAIKPNFGPTETQITITGTGFTPTGNIVAAYGNLAMAFGLASPDGTSLTFKIPAQTVFSCEGACPWRFDRFTPGSYPITVINTNGTSNWLELKITTGYDTPVAIISLTPTSGSVGTQVRIDGYKFTTFGGNDISSQGKMIATNVGSPEGTILYFTIPSQFAPGSYPIIVTNANGTSNSKIFTVTASGITTNTSINTSQPANVQPTPASTPTPTPPGTSGTSSGTTSTNSATPPKTTTQTTVSSPILLSPQNTSTTEISSTGESPTLQNLWTVIEEVNKDINETKEQLTATINQNIAEEILDANKSQKTIDTTELARLQDEIISKIETELIGPSLTSTDIDKLNTELSAKLDKITATIFEKGADTSQAKEVKEALDNLVIKIKDQSQDFNQQDGDLLYKDTNQDGVSDYDSIYVYNLDPIKPSPVSSHEGKKINAAEKIQLGFDPAQSELVKITPEQPASSPAPVSALYKVKEVKFTEGKKVVIKGTALPNSFITIYIYSTPIIVTVKADNNGEWQYTLDEEIENGQHKIYTATVNNTGKIMAKSADSIFTKTAEAATLEDIPLIGGSTNVEEPGLFSGNDIYLSIGFAFAALLVFLILIGLIGRKKEQPKI</sequence>
<dbReference type="PANTHER" id="PTHR13491:SF0">
    <property type="entry name" value="ZINC FINGER CCHC DOMAIN-CONTAINING PROTEIN 10"/>
    <property type="match status" value="1"/>
</dbReference>
<dbReference type="Gene3D" id="2.60.40.10">
    <property type="entry name" value="Immunoglobulins"/>
    <property type="match status" value="3"/>
</dbReference>
<dbReference type="InterPro" id="IPR014756">
    <property type="entry name" value="Ig_E-set"/>
</dbReference>
<feature type="region of interest" description="Disordered" evidence="1">
    <location>
        <begin position="467"/>
        <end position="537"/>
    </location>
</feature>
<dbReference type="EMBL" id="LCGS01000005">
    <property type="protein sequence ID" value="KKT19790.1"/>
    <property type="molecule type" value="Genomic_DNA"/>
</dbReference>
<evidence type="ECO:0000313" key="4">
    <source>
        <dbReference type="Proteomes" id="UP000034751"/>
    </source>
</evidence>
<dbReference type="CDD" id="cd00102">
    <property type="entry name" value="IPT"/>
    <property type="match status" value="1"/>
</dbReference>
<dbReference type="STRING" id="1618747.UW02_C0005G0025"/>
<protein>
    <submittedName>
        <fullName evidence="3">Uncharacterized protein</fullName>
    </submittedName>
</protein>
<gene>
    <name evidence="3" type="ORF">UW02_C0005G0025</name>
</gene>
<dbReference type="InterPro" id="IPR013783">
    <property type="entry name" value="Ig-like_fold"/>
</dbReference>
<dbReference type="InterPro" id="IPR039715">
    <property type="entry name" value="ZCCHC10"/>
</dbReference>
<keyword evidence="2" id="KW-0472">Membrane</keyword>
<feature type="compositionally biased region" description="Low complexity" evidence="1">
    <location>
        <begin position="527"/>
        <end position="537"/>
    </location>
</feature>
<keyword evidence="2" id="KW-1133">Transmembrane helix</keyword>
<dbReference type="SUPFAM" id="SSF81296">
    <property type="entry name" value="E set domains"/>
    <property type="match status" value="2"/>
</dbReference>
<evidence type="ECO:0000256" key="2">
    <source>
        <dbReference type="SAM" id="Phobius"/>
    </source>
</evidence>
<feature type="region of interest" description="Disordered" evidence="1">
    <location>
        <begin position="57"/>
        <end position="163"/>
    </location>
</feature>
<dbReference type="AlphaFoldDB" id="A0A0G1FBX4"/>
<evidence type="ECO:0000313" key="3">
    <source>
        <dbReference type="EMBL" id="KKT19790.1"/>
    </source>
</evidence>
<accession>A0A0G1FBX4</accession>
<dbReference type="PANTHER" id="PTHR13491">
    <property type="entry name" value="ZCCHC10 PROTEIN"/>
    <property type="match status" value="1"/>
</dbReference>
<name>A0A0G1FBX4_9BACT</name>
<feature type="transmembrane region" description="Helical" evidence="2">
    <location>
        <begin position="856"/>
        <end position="877"/>
    </location>
</feature>
<feature type="compositionally biased region" description="Low complexity" evidence="1">
    <location>
        <begin position="140"/>
        <end position="160"/>
    </location>
</feature>
<organism evidence="3 4">
    <name type="scientific">Candidatus Nomurabacteria bacterium GW2011_GWB1_43_7</name>
    <dbReference type="NCBI Taxonomy" id="1618747"/>
    <lineage>
        <taxon>Bacteria</taxon>
        <taxon>Candidatus Nomuraibacteriota</taxon>
    </lineage>
</organism>
<feature type="compositionally biased region" description="Low complexity" evidence="1">
    <location>
        <begin position="491"/>
        <end position="519"/>
    </location>
</feature>
<comment type="caution">
    <text evidence="3">The sequence shown here is derived from an EMBL/GenBank/DDBJ whole genome shotgun (WGS) entry which is preliminary data.</text>
</comment>